<evidence type="ECO:0000313" key="8">
    <source>
        <dbReference type="EMBL" id="VAX14670.1"/>
    </source>
</evidence>
<dbReference type="InterPro" id="IPR020055">
    <property type="entry name" value="Ribosomal_bL25_short"/>
</dbReference>
<proteinExistence type="inferred from homology"/>
<dbReference type="AlphaFoldDB" id="A0A3B1BVA2"/>
<dbReference type="CDD" id="cd00495">
    <property type="entry name" value="Ribosomal_L25_TL5_CTC"/>
    <property type="match status" value="1"/>
</dbReference>
<dbReference type="NCBIfam" id="NF004612">
    <property type="entry name" value="PRK05943.1"/>
    <property type="match status" value="1"/>
</dbReference>
<dbReference type="PANTHER" id="PTHR33284">
    <property type="entry name" value="RIBOSOMAL PROTEIN L25/GLN-TRNA SYNTHETASE, ANTI-CODON-BINDING DOMAIN-CONTAINING PROTEIN"/>
    <property type="match status" value="1"/>
</dbReference>
<evidence type="ECO:0000256" key="3">
    <source>
        <dbReference type="ARBA" id="ARBA00022980"/>
    </source>
</evidence>
<dbReference type="EMBL" id="UOFZ01000192">
    <property type="protein sequence ID" value="VAX14670.1"/>
    <property type="molecule type" value="Genomic_DNA"/>
</dbReference>
<sequence length="214" mass="23265">MSDNFVLEAEPRTDLGKGASRRLRRTGMVPAVIYGAGKDPVSISLKHNELVHSLDNEAFYSHILTVKLGQDEEQAILKDLQRHPSKPVIMHMDLQRVSANEKIRVHVPLHFINEESAPGVKEGGLVSHNLTEIEIACLPKDLPEYVEVDLGELELDASIHLSEISLPAGSEAVELTHGEGHDPAIVAIHMPRGAKDADAEEGEAAEGEAEGSEE</sequence>
<reference evidence="8" key="1">
    <citation type="submission" date="2018-06" db="EMBL/GenBank/DDBJ databases">
        <authorList>
            <person name="Zhirakovskaya E."/>
        </authorList>
    </citation>
    <scope>NUCLEOTIDE SEQUENCE</scope>
</reference>
<keyword evidence="2" id="KW-0694">RNA-binding</keyword>
<gene>
    <name evidence="8" type="ORF">MNBD_GAMMA24-1864</name>
</gene>
<dbReference type="InterPro" id="IPR001021">
    <property type="entry name" value="Ribosomal_bL25_long"/>
</dbReference>
<feature type="domain" description="Large ribosomal subunit protein bL25 L25" evidence="6">
    <location>
        <begin position="7"/>
        <end position="94"/>
    </location>
</feature>
<dbReference type="InterPro" id="IPR037121">
    <property type="entry name" value="Ribosomal_bL25_C"/>
</dbReference>
<keyword evidence="3 8" id="KW-0689">Ribosomal protein</keyword>
<dbReference type="InterPro" id="IPR020930">
    <property type="entry name" value="Ribosomal_uL5_bac-type"/>
</dbReference>
<dbReference type="NCBIfam" id="NF004130">
    <property type="entry name" value="PRK05618.1-5"/>
    <property type="match status" value="1"/>
</dbReference>
<dbReference type="SUPFAM" id="SSF50715">
    <property type="entry name" value="Ribosomal protein L25-like"/>
    <property type="match status" value="1"/>
</dbReference>
<dbReference type="GO" id="GO:0006412">
    <property type="term" value="P:translation"/>
    <property type="evidence" value="ECO:0007669"/>
    <property type="project" value="InterPro"/>
</dbReference>
<protein>
    <submittedName>
        <fullName evidence="8">LSU ribosomal protein L25p</fullName>
    </submittedName>
</protein>
<dbReference type="GO" id="GO:0003735">
    <property type="term" value="F:structural constituent of ribosome"/>
    <property type="evidence" value="ECO:0007669"/>
    <property type="project" value="InterPro"/>
</dbReference>
<dbReference type="HAMAP" id="MF_01334">
    <property type="entry name" value="Ribosomal_bL25_CTC"/>
    <property type="match status" value="1"/>
</dbReference>
<dbReference type="Pfam" id="PF14693">
    <property type="entry name" value="Ribosomal_TL5_C"/>
    <property type="match status" value="1"/>
</dbReference>
<dbReference type="NCBIfam" id="NF004128">
    <property type="entry name" value="PRK05618.1-2"/>
    <property type="match status" value="1"/>
</dbReference>
<dbReference type="InterPro" id="IPR011035">
    <property type="entry name" value="Ribosomal_bL25/Gln-tRNA_synth"/>
</dbReference>
<evidence type="ECO:0000259" key="6">
    <source>
        <dbReference type="Pfam" id="PF01386"/>
    </source>
</evidence>
<evidence type="ECO:0000256" key="5">
    <source>
        <dbReference type="SAM" id="MobiDB-lite"/>
    </source>
</evidence>
<evidence type="ECO:0000256" key="1">
    <source>
        <dbReference type="ARBA" id="ARBA00022730"/>
    </source>
</evidence>
<dbReference type="Pfam" id="PF01386">
    <property type="entry name" value="Ribosomal_L25p"/>
    <property type="match status" value="1"/>
</dbReference>
<organism evidence="8">
    <name type="scientific">hydrothermal vent metagenome</name>
    <dbReference type="NCBI Taxonomy" id="652676"/>
    <lineage>
        <taxon>unclassified sequences</taxon>
        <taxon>metagenomes</taxon>
        <taxon>ecological metagenomes</taxon>
    </lineage>
</organism>
<dbReference type="InterPro" id="IPR020057">
    <property type="entry name" value="Ribosomal_bL25_b-dom"/>
</dbReference>
<name>A0A3B1BVA2_9ZZZZ</name>
<evidence type="ECO:0000256" key="4">
    <source>
        <dbReference type="ARBA" id="ARBA00023274"/>
    </source>
</evidence>
<evidence type="ECO:0000256" key="2">
    <source>
        <dbReference type="ARBA" id="ARBA00022884"/>
    </source>
</evidence>
<accession>A0A3B1BVA2</accession>
<dbReference type="GO" id="GO:0008097">
    <property type="term" value="F:5S rRNA binding"/>
    <property type="evidence" value="ECO:0007669"/>
    <property type="project" value="InterPro"/>
</dbReference>
<dbReference type="HAMAP" id="MF_01336">
    <property type="entry name" value="Ribosomal_bL25"/>
    <property type="match status" value="1"/>
</dbReference>
<evidence type="ECO:0000259" key="7">
    <source>
        <dbReference type="Pfam" id="PF14693"/>
    </source>
</evidence>
<keyword evidence="1" id="KW-0699">rRNA-binding</keyword>
<feature type="region of interest" description="Disordered" evidence="5">
    <location>
        <begin position="192"/>
        <end position="214"/>
    </location>
</feature>
<dbReference type="InterPro" id="IPR029751">
    <property type="entry name" value="Ribosomal_L25_dom"/>
</dbReference>
<dbReference type="PANTHER" id="PTHR33284:SF1">
    <property type="entry name" value="RIBOSOMAL PROTEIN L25_GLN-TRNA SYNTHETASE, ANTI-CODON-BINDING DOMAIN-CONTAINING PROTEIN"/>
    <property type="match status" value="1"/>
</dbReference>
<dbReference type="Gene3D" id="2.40.240.10">
    <property type="entry name" value="Ribosomal Protein L25, Chain P"/>
    <property type="match status" value="1"/>
</dbReference>
<dbReference type="InterPro" id="IPR020056">
    <property type="entry name" value="Rbsml_bL25/Gln-tRNA_synth_N"/>
</dbReference>
<feature type="domain" description="Large ribosomal subunit protein bL25 beta" evidence="7">
    <location>
        <begin position="102"/>
        <end position="192"/>
    </location>
</feature>
<dbReference type="NCBIfam" id="TIGR00731">
    <property type="entry name" value="bL25_bact_ctc"/>
    <property type="match status" value="1"/>
</dbReference>
<feature type="compositionally biased region" description="Acidic residues" evidence="5">
    <location>
        <begin position="198"/>
        <end position="214"/>
    </location>
</feature>
<dbReference type="GO" id="GO:0022625">
    <property type="term" value="C:cytosolic large ribosomal subunit"/>
    <property type="evidence" value="ECO:0007669"/>
    <property type="project" value="TreeGrafter"/>
</dbReference>
<keyword evidence="4" id="KW-0687">Ribonucleoprotein</keyword>
<dbReference type="Gene3D" id="2.170.120.20">
    <property type="entry name" value="Ribosomal protein L25, beta domain"/>
    <property type="match status" value="1"/>
</dbReference>